<accession>A0A2D3VJL4</accession>
<gene>
    <name evidence="1" type="ORF">RCC_06994</name>
</gene>
<dbReference type="Proteomes" id="UP000225277">
    <property type="component" value="Unassembled WGS sequence"/>
</dbReference>
<sequence>MSIQSLIERANAWYGDHATFRRLLDDMRMTWETSPKIVRAASLDLLLRPKEQVPLIARVQLWLWVAATDSTSDGGHRHLRAAEESMQELEEWNNSPEVWKATGGDLKEESADIEQADTKEGESEITIAMATPEEEPFLYGMPGDSEIDHDLLRMLSRYA</sequence>
<evidence type="ECO:0000313" key="2">
    <source>
        <dbReference type="Proteomes" id="UP000225277"/>
    </source>
</evidence>
<proteinExistence type="predicted"/>
<protein>
    <submittedName>
        <fullName evidence="1">Uncharacterized protein</fullName>
    </submittedName>
</protein>
<keyword evidence="2" id="KW-1185">Reference proteome</keyword>
<dbReference type="RefSeq" id="XP_023628022.1">
    <property type="nucleotide sequence ID" value="XM_023772254.1"/>
</dbReference>
<name>A0A2D3VJL4_9PEZI</name>
<dbReference type="AlphaFoldDB" id="A0A2D3VJL4"/>
<evidence type="ECO:0000313" key="1">
    <source>
        <dbReference type="EMBL" id="CZT21133.1"/>
    </source>
</evidence>
<reference evidence="1 2" key="1">
    <citation type="submission" date="2016-03" db="EMBL/GenBank/DDBJ databases">
        <authorList>
            <person name="Ploux O."/>
        </authorList>
    </citation>
    <scope>NUCLEOTIDE SEQUENCE [LARGE SCALE GENOMIC DNA]</scope>
    <source>
        <strain evidence="1 2">URUG2</strain>
    </source>
</reference>
<organism evidence="1 2">
    <name type="scientific">Ramularia collo-cygni</name>
    <dbReference type="NCBI Taxonomy" id="112498"/>
    <lineage>
        <taxon>Eukaryota</taxon>
        <taxon>Fungi</taxon>
        <taxon>Dikarya</taxon>
        <taxon>Ascomycota</taxon>
        <taxon>Pezizomycotina</taxon>
        <taxon>Dothideomycetes</taxon>
        <taxon>Dothideomycetidae</taxon>
        <taxon>Mycosphaerellales</taxon>
        <taxon>Mycosphaerellaceae</taxon>
        <taxon>Ramularia</taxon>
    </lineage>
</organism>
<dbReference type="EMBL" id="FJUY01000010">
    <property type="protein sequence ID" value="CZT21133.1"/>
    <property type="molecule type" value="Genomic_DNA"/>
</dbReference>
<dbReference type="GeneID" id="35602118"/>